<dbReference type="SUPFAM" id="SSF48452">
    <property type="entry name" value="TPR-like"/>
    <property type="match status" value="1"/>
</dbReference>
<keyword evidence="1 5" id="KW-0238">DNA-binding</keyword>
<dbReference type="InterPro" id="IPR018060">
    <property type="entry name" value="HTH_AraC"/>
</dbReference>
<dbReference type="PANTHER" id="PTHR43280:SF34">
    <property type="entry name" value="ARAC-FAMILY TRANSCRIPTIONAL REGULATOR"/>
    <property type="match status" value="1"/>
</dbReference>
<feature type="domain" description="HTH araC/xylS-type" evidence="4">
    <location>
        <begin position="403"/>
        <end position="511"/>
    </location>
</feature>
<dbReference type="Proteomes" id="UP000243887">
    <property type="component" value="Unassembled WGS sequence"/>
</dbReference>
<dbReference type="Pfam" id="PF12833">
    <property type="entry name" value="HTH_18"/>
    <property type="match status" value="1"/>
</dbReference>
<keyword evidence="3" id="KW-0732">Signal</keyword>
<dbReference type="GO" id="GO:0043565">
    <property type="term" value="F:sequence-specific DNA binding"/>
    <property type="evidence" value="ECO:0007669"/>
    <property type="project" value="InterPro"/>
</dbReference>
<dbReference type="OrthoDB" id="5295174at2"/>
<reference evidence="6" key="1">
    <citation type="submission" date="2016-10" db="EMBL/GenBank/DDBJ databases">
        <authorList>
            <person name="Varghese N."/>
            <person name="Submissions S."/>
        </authorList>
    </citation>
    <scope>NUCLEOTIDE SEQUENCE [LARGE SCALE GENOMIC DNA]</scope>
    <source>
        <strain evidence="6">DSM 26542</strain>
    </source>
</reference>
<dbReference type="PANTHER" id="PTHR43280">
    <property type="entry name" value="ARAC-FAMILY TRANSCRIPTIONAL REGULATOR"/>
    <property type="match status" value="1"/>
</dbReference>
<dbReference type="STRING" id="1150112.SAMN04487893_101183"/>
<feature type="chain" id="PRO_5017363411" evidence="3">
    <location>
        <begin position="20"/>
        <end position="519"/>
    </location>
</feature>
<evidence type="ECO:0000313" key="5">
    <source>
        <dbReference type="EMBL" id="SFI79896.1"/>
    </source>
</evidence>
<evidence type="ECO:0000256" key="2">
    <source>
        <dbReference type="SAM" id="Phobius"/>
    </source>
</evidence>
<dbReference type="AlphaFoldDB" id="A0A1I3L5V4"/>
<feature type="transmembrane region" description="Helical" evidence="2">
    <location>
        <begin position="335"/>
        <end position="356"/>
    </location>
</feature>
<dbReference type="Gene3D" id="1.25.40.10">
    <property type="entry name" value="Tetratricopeptide repeat domain"/>
    <property type="match status" value="1"/>
</dbReference>
<evidence type="ECO:0000313" key="6">
    <source>
        <dbReference type="Proteomes" id="UP000243887"/>
    </source>
</evidence>
<gene>
    <name evidence="5" type="ORF">SAMN04487893_101183</name>
</gene>
<protein>
    <submittedName>
        <fullName evidence="5">AraC-type DNA-binding protein</fullName>
    </submittedName>
</protein>
<dbReference type="Gene3D" id="1.10.10.60">
    <property type="entry name" value="Homeodomain-like"/>
    <property type="match status" value="2"/>
</dbReference>
<evidence type="ECO:0000256" key="3">
    <source>
        <dbReference type="SAM" id="SignalP"/>
    </source>
</evidence>
<evidence type="ECO:0000256" key="1">
    <source>
        <dbReference type="ARBA" id="ARBA00023125"/>
    </source>
</evidence>
<dbReference type="GO" id="GO:0003700">
    <property type="term" value="F:DNA-binding transcription factor activity"/>
    <property type="evidence" value="ECO:0007669"/>
    <property type="project" value="InterPro"/>
</dbReference>
<evidence type="ECO:0000259" key="4">
    <source>
        <dbReference type="PROSITE" id="PS01124"/>
    </source>
</evidence>
<feature type="signal peptide" evidence="3">
    <location>
        <begin position="1"/>
        <end position="19"/>
    </location>
</feature>
<name>A0A1I3L5V4_9FLAO</name>
<dbReference type="RefSeq" id="WP_090677571.1">
    <property type="nucleotide sequence ID" value="NZ_FORU01000001.1"/>
</dbReference>
<keyword evidence="6" id="KW-1185">Reference proteome</keyword>
<organism evidence="5 6">
    <name type="scientific">Myroides guanonis</name>
    <dbReference type="NCBI Taxonomy" id="1150112"/>
    <lineage>
        <taxon>Bacteria</taxon>
        <taxon>Pseudomonadati</taxon>
        <taxon>Bacteroidota</taxon>
        <taxon>Flavobacteriia</taxon>
        <taxon>Flavobacteriales</taxon>
        <taxon>Flavobacteriaceae</taxon>
        <taxon>Myroides</taxon>
    </lineage>
</organism>
<dbReference type="InterPro" id="IPR011990">
    <property type="entry name" value="TPR-like_helical_dom_sf"/>
</dbReference>
<keyword evidence="2" id="KW-0812">Transmembrane</keyword>
<proteinExistence type="predicted"/>
<keyword evidence="2" id="KW-1133">Transmembrane helix</keyword>
<accession>A0A1I3L5V4</accession>
<dbReference type="PROSITE" id="PS01124">
    <property type="entry name" value="HTH_ARAC_FAMILY_2"/>
    <property type="match status" value="1"/>
</dbReference>
<keyword evidence="2" id="KW-0472">Membrane</keyword>
<sequence>MKIIFLLLVSLLSVHHIQAQTNSTSTFDSIYYKTANKILGLNSDEALVVADSLYQSSESGLLKLQALMLSANIYQSKNNQVASIKHAREAYYFAVKENNYSWQARICVFLSSQYRNIGLLEEGRDYINKALEVNSKVSNSSSKKLQIALIEQELAYYALLKEKYKDVLEHVSNYNKLLDELVESPNLLYQKTYAAELSGRAYLGLKLYDQAEKSFLKGLDILNDLGYSEGSLSGFIYMGLGEVFVETKNDTLALNYFELAEIRARSCKHLNLEIAICKQITDLYKRNENWELYNVYLNSFDSLKTIDRNLRSSAIQDAFNINKEEHKKSEVLARVYLGGVIILVLLLTAFVLWIRIKKNRDYKKFKVLIDNPKLDNRRVEEQNEQKPQSGFEKKRVLSLEAELKILEHLKRFEEELEFLKPNISLSSLAAFCDTNTRYLSYVLNQNIGKDFNSYLNELRVKYGIEKLENDPVFRTYKISYLAEFLGFSSHSKFTAVFKEITNLAPSAFIAYLEEESDKK</sequence>
<dbReference type="SMART" id="SM00342">
    <property type="entry name" value="HTH_ARAC"/>
    <property type="match status" value="1"/>
</dbReference>
<dbReference type="EMBL" id="FORU01000001">
    <property type="protein sequence ID" value="SFI79896.1"/>
    <property type="molecule type" value="Genomic_DNA"/>
</dbReference>